<dbReference type="PANTHER" id="PTHR33223">
    <property type="entry name" value="CCHC-TYPE DOMAIN-CONTAINING PROTEIN"/>
    <property type="match status" value="1"/>
</dbReference>
<dbReference type="PANTHER" id="PTHR33223:SF6">
    <property type="entry name" value="CCHC-TYPE DOMAIN-CONTAINING PROTEIN"/>
    <property type="match status" value="1"/>
</dbReference>
<feature type="region of interest" description="Disordered" evidence="2">
    <location>
        <begin position="335"/>
        <end position="472"/>
    </location>
</feature>
<keyword evidence="1" id="KW-0479">Metal-binding</keyword>
<keyword evidence="5" id="KW-1185">Reference proteome</keyword>
<feature type="domain" description="CCHC-type" evidence="3">
    <location>
        <begin position="442"/>
        <end position="457"/>
    </location>
</feature>
<evidence type="ECO:0000313" key="5">
    <source>
        <dbReference type="Proteomes" id="UP001419268"/>
    </source>
</evidence>
<dbReference type="GO" id="GO:0008270">
    <property type="term" value="F:zinc ion binding"/>
    <property type="evidence" value="ECO:0007669"/>
    <property type="project" value="UniProtKB-KW"/>
</dbReference>
<dbReference type="PROSITE" id="PS50158">
    <property type="entry name" value="ZF_CCHC"/>
    <property type="match status" value="1"/>
</dbReference>
<sequence>MCYIFMLLYDIRIYFETDPEHILDQDYGRTMRCVRLLTQTTTSDAAMDVSVLTSVEDRLSAQETQMTDVLRLLQEQTAVLAGLTSAREPIVVTIPAGTAIVPVVPQTPVQGVAVETPTEIATAVVPLETSTLTPPPTTTDQVTATPTADTPTTSAFVLTPEAKLLREFLKFQPGFFYGGGDPEAAGRWIVSHQRFHKLMRNDKTVHARLSGICLRGYAAVWWTYTDTHPGPTTWAEFRELFYDQYIPMEVRLRLMEEFLALRQGSRTLMRYMERFRHLLQFSRMSRDERLQIYYFTRGIDDMIAAAVVSTGATTLQEIFDKALAHETYLLQRAGRRVTGREVQSGQSSQSSQRQKRLMDHSDRDWRDDRRERGRRDEFKGSQFRYEESQPVHAITSAPVDRQRAQLQEYRQDRDQGGHDMGQVDRGQGPRSGDGQTGRLESRRCHQCGQRGHLRADCQTPPSPRQTSDQARD</sequence>
<keyword evidence="1" id="KW-0862">Zinc</keyword>
<dbReference type="Proteomes" id="UP001419268">
    <property type="component" value="Unassembled WGS sequence"/>
</dbReference>
<protein>
    <recommendedName>
        <fullName evidence="3">CCHC-type domain-containing protein</fullName>
    </recommendedName>
</protein>
<dbReference type="InterPro" id="IPR036875">
    <property type="entry name" value="Znf_CCHC_sf"/>
</dbReference>
<dbReference type="InterPro" id="IPR001878">
    <property type="entry name" value="Znf_CCHC"/>
</dbReference>
<evidence type="ECO:0000259" key="3">
    <source>
        <dbReference type="PROSITE" id="PS50158"/>
    </source>
</evidence>
<dbReference type="EMBL" id="JBBNAG010000004">
    <property type="protein sequence ID" value="KAK9140169.1"/>
    <property type="molecule type" value="Genomic_DNA"/>
</dbReference>
<name>A0AAP0PEP4_9MAGN</name>
<accession>A0AAP0PEP4</accession>
<organism evidence="4 5">
    <name type="scientific">Stephania cephalantha</name>
    <dbReference type="NCBI Taxonomy" id="152367"/>
    <lineage>
        <taxon>Eukaryota</taxon>
        <taxon>Viridiplantae</taxon>
        <taxon>Streptophyta</taxon>
        <taxon>Embryophyta</taxon>
        <taxon>Tracheophyta</taxon>
        <taxon>Spermatophyta</taxon>
        <taxon>Magnoliopsida</taxon>
        <taxon>Ranunculales</taxon>
        <taxon>Menispermaceae</taxon>
        <taxon>Menispermoideae</taxon>
        <taxon>Cissampelideae</taxon>
        <taxon>Stephania</taxon>
    </lineage>
</organism>
<dbReference type="SUPFAM" id="SSF57756">
    <property type="entry name" value="Retrovirus zinc finger-like domains"/>
    <property type="match status" value="1"/>
</dbReference>
<keyword evidence="1" id="KW-0863">Zinc-finger</keyword>
<dbReference type="Pfam" id="PF03732">
    <property type="entry name" value="Retrotrans_gag"/>
    <property type="match status" value="1"/>
</dbReference>
<feature type="region of interest" description="Disordered" evidence="2">
    <location>
        <begin position="129"/>
        <end position="152"/>
    </location>
</feature>
<reference evidence="4 5" key="1">
    <citation type="submission" date="2024-01" db="EMBL/GenBank/DDBJ databases">
        <title>Genome assemblies of Stephania.</title>
        <authorList>
            <person name="Yang L."/>
        </authorList>
    </citation>
    <scope>NUCLEOTIDE SEQUENCE [LARGE SCALE GENOMIC DNA]</scope>
    <source>
        <strain evidence="4">JXDWG</strain>
        <tissue evidence="4">Leaf</tissue>
    </source>
</reference>
<evidence type="ECO:0000313" key="4">
    <source>
        <dbReference type="EMBL" id="KAK9140169.1"/>
    </source>
</evidence>
<evidence type="ECO:0000256" key="2">
    <source>
        <dbReference type="SAM" id="MobiDB-lite"/>
    </source>
</evidence>
<dbReference type="InterPro" id="IPR005162">
    <property type="entry name" value="Retrotrans_gag_dom"/>
</dbReference>
<proteinExistence type="predicted"/>
<feature type="compositionally biased region" description="Low complexity" evidence="2">
    <location>
        <begin position="343"/>
        <end position="352"/>
    </location>
</feature>
<evidence type="ECO:0000256" key="1">
    <source>
        <dbReference type="PROSITE-ProRule" id="PRU00047"/>
    </source>
</evidence>
<gene>
    <name evidence="4" type="ORF">Scep_009850</name>
</gene>
<comment type="caution">
    <text evidence="4">The sequence shown here is derived from an EMBL/GenBank/DDBJ whole genome shotgun (WGS) entry which is preliminary data.</text>
</comment>
<dbReference type="GO" id="GO:0003676">
    <property type="term" value="F:nucleic acid binding"/>
    <property type="evidence" value="ECO:0007669"/>
    <property type="project" value="InterPro"/>
</dbReference>
<dbReference type="AlphaFoldDB" id="A0AAP0PEP4"/>
<dbReference type="Gene3D" id="4.10.60.10">
    <property type="entry name" value="Zinc finger, CCHC-type"/>
    <property type="match status" value="1"/>
</dbReference>
<feature type="compositionally biased region" description="Basic and acidic residues" evidence="2">
    <location>
        <begin position="356"/>
        <end position="389"/>
    </location>
</feature>